<gene>
    <name evidence="1" type="ORF">MUK42_27086</name>
</gene>
<organism evidence="1 2">
    <name type="scientific">Musa troglodytarum</name>
    <name type="common">fe'i banana</name>
    <dbReference type="NCBI Taxonomy" id="320322"/>
    <lineage>
        <taxon>Eukaryota</taxon>
        <taxon>Viridiplantae</taxon>
        <taxon>Streptophyta</taxon>
        <taxon>Embryophyta</taxon>
        <taxon>Tracheophyta</taxon>
        <taxon>Spermatophyta</taxon>
        <taxon>Magnoliopsida</taxon>
        <taxon>Liliopsida</taxon>
        <taxon>Zingiberales</taxon>
        <taxon>Musaceae</taxon>
        <taxon>Musa</taxon>
    </lineage>
</organism>
<keyword evidence="2" id="KW-1185">Reference proteome</keyword>
<dbReference type="AlphaFoldDB" id="A0A9E7K0Y7"/>
<sequence length="171" mass="19461">MRERREDRHTEGPSAHDDQEARVFWVIIITNALSIDRSILKEMEEDNNRGRRRNSIRGVDLVQCLHCTRDDRNMWAINMSTPAIADCTGRNTNITLNNSSSCFEWLKSPLLCISFDWIPVLGIFSATNCWGNSAKIFSEDIVSGFSITSTSLLKSGVALCCYLFQDLIFVY</sequence>
<evidence type="ECO:0000313" key="2">
    <source>
        <dbReference type="Proteomes" id="UP001055439"/>
    </source>
</evidence>
<name>A0A9E7K0Y7_9LILI</name>
<evidence type="ECO:0000313" key="1">
    <source>
        <dbReference type="EMBL" id="URD99464.1"/>
    </source>
</evidence>
<proteinExistence type="predicted"/>
<reference evidence="1" key="1">
    <citation type="submission" date="2022-05" db="EMBL/GenBank/DDBJ databases">
        <title>The Musa troglodytarum L. genome provides insights into the mechanism of non-climacteric behaviour and enrichment of carotenoids.</title>
        <authorList>
            <person name="Wang J."/>
        </authorList>
    </citation>
    <scope>NUCLEOTIDE SEQUENCE</scope>
    <source>
        <tissue evidence="1">Leaf</tissue>
    </source>
</reference>
<accession>A0A9E7K0Y7</accession>
<protein>
    <submittedName>
        <fullName evidence="1">Uncharacterized protein</fullName>
    </submittedName>
</protein>
<dbReference type="Proteomes" id="UP001055439">
    <property type="component" value="Chromosome 4"/>
</dbReference>
<dbReference type="EMBL" id="CP097506">
    <property type="protein sequence ID" value="URD99464.1"/>
    <property type="molecule type" value="Genomic_DNA"/>
</dbReference>